<accession>A0A168FA77</accession>
<evidence type="ECO:0000256" key="4">
    <source>
        <dbReference type="ARBA" id="ARBA00023004"/>
    </source>
</evidence>
<gene>
    <name evidence="8" type="ORF">AAL_02220</name>
</gene>
<dbReference type="PANTHER" id="PTHR24305">
    <property type="entry name" value="CYTOCHROME P450"/>
    <property type="match status" value="1"/>
</dbReference>
<keyword evidence="2 5" id="KW-0349">Heme</keyword>
<dbReference type="GO" id="GO:0005506">
    <property type="term" value="F:iron ion binding"/>
    <property type="evidence" value="ECO:0007669"/>
    <property type="project" value="InterPro"/>
</dbReference>
<evidence type="ECO:0000256" key="1">
    <source>
        <dbReference type="ARBA" id="ARBA00001971"/>
    </source>
</evidence>
<dbReference type="Pfam" id="PF00067">
    <property type="entry name" value="p450"/>
    <property type="match status" value="1"/>
</dbReference>
<evidence type="ECO:0000256" key="2">
    <source>
        <dbReference type="ARBA" id="ARBA00022617"/>
    </source>
</evidence>
<evidence type="ECO:0000256" key="3">
    <source>
        <dbReference type="ARBA" id="ARBA00022723"/>
    </source>
</evidence>
<dbReference type="AlphaFoldDB" id="A0A168FA77"/>
<reference evidence="8 9" key="1">
    <citation type="journal article" date="2016" name="Genome Biol. Evol.">
        <title>Divergent and convergent evolution of fungal pathogenicity.</title>
        <authorList>
            <person name="Shang Y."/>
            <person name="Xiao G."/>
            <person name="Zheng P."/>
            <person name="Cen K."/>
            <person name="Zhan S."/>
            <person name="Wang C."/>
        </authorList>
    </citation>
    <scope>NUCLEOTIDE SEQUENCE [LARGE SCALE GENOMIC DNA]</scope>
    <source>
        <strain evidence="8 9">RCEF 2490</strain>
    </source>
</reference>
<dbReference type="EMBL" id="AZGY01000003">
    <property type="protein sequence ID" value="KZZ99648.1"/>
    <property type="molecule type" value="Genomic_DNA"/>
</dbReference>
<dbReference type="PRINTS" id="PR00463">
    <property type="entry name" value="EP450I"/>
</dbReference>
<dbReference type="CDD" id="cd11060">
    <property type="entry name" value="CYP57A1-like"/>
    <property type="match status" value="1"/>
</dbReference>
<keyword evidence="7" id="KW-1133">Transmembrane helix</keyword>
<dbReference type="GO" id="GO:0004497">
    <property type="term" value="F:monooxygenase activity"/>
    <property type="evidence" value="ECO:0007669"/>
    <property type="project" value="UniProtKB-KW"/>
</dbReference>
<proteinExistence type="inferred from homology"/>
<dbReference type="GO" id="GO:0020037">
    <property type="term" value="F:heme binding"/>
    <property type="evidence" value="ECO:0007669"/>
    <property type="project" value="InterPro"/>
</dbReference>
<keyword evidence="7" id="KW-0812">Transmembrane</keyword>
<evidence type="ECO:0000313" key="9">
    <source>
        <dbReference type="Proteomes" id="UP000078544"/>
    </source>
</evidence>
<evidence type="ECO:0000256" key="6">
    <source>
        <dbReference type="RuleBase" id="RU000461"/>
    </source>
</evidence>
<evidence type="ECO:0000313" key="8">
    <source>
        <dbReference type="EMBL" id="KZZ99648.1"/>
    </source>
</evidence>
<comment type="caution">
    <text evidence="8">The sequence shown here is derived from an EMBL/GenBank/DDBJ whole genome shotgun (WGS) entry which is preliminary data.</text>
</comment>
<organism evidence="8 9">
    <name type="scientific">Moelleriella libera RCEF 2490</name>
    <dbReference type="NCBI Taxonomy" id="1081109"/>
    <lineage>
        <taxon>Eukaryota</taxon>
        <taxon>Fungi</taxon>
        <taxon>Dikarya</taxon>
        <taxon>Ascomycota</taxon>
        <taxon>Pezizomycotina</taxon>
        <taxon>Sordariomycetes</taxon>
        <taxon>Hypocreomycetidae</taxon>
        <taxon>Hypocreales</taxon>
        <taxon>Clavicipitaceae</taxon>
        <taxon>Moelleriella</taxon>
    </lineage>
</organism>
<dbReference type="GO" id="GO:0016705">
    <property type="term" value="F:oxidoreductase activity, acting on paired donors, with incorporation or reduction of molecular oxygen"/>
    <property type="evidence" value="ECO:0007669"/>
    <property type="project" value="InterPro"/>
</dbReference>
<dbReference type="OrthoDB" id="3934656at2759"/>
<feature type="binding site" description="axial binding residue" evidence="5">
    <location>
        <position position="499"/>
    </location>
    <ligand>
        <name>heme</name>
        <dbReference type="ChEBI" id="CHEBI:30413"/>
    </ligand>
    <ligandPart>
        <name>Fe</name>
        <dbReference type="ChEBI" id="CHEBI:18248"/>
    </ligandPart>
</feature>
<sequence>MPATRTDLLLIADPMDVSKLTCGVPVVPAVVMIVCFCVGLYVAWEVLFSPLRAFPGPFVARFTNLWRTFFTRRGRVDTDMRHWHQKWGPAVRVGPNTISLSDPDLIKVVYASTARTAWRKGDMYRVNDVVVDNKRVTNIFNTQDDAFHARNTKPIGGFWTLSKILDLEPLMDETITAFADKLGTTFADASDSKRNICRMDDWLAFFSWDASAQICFGSHYGFIDKGQDINDMIADSSASLRYFATIPWLDKWLDKNPFMRFGPRPLVHGFNYTVKLVSNYQQRLVADYQKTPVANDHKTLVANDQKTPVATDQKKVRRTFIDRYFGLKDAYDFVDDDQIISWLMLIILAGGDSKAGALRPIVYYLAKNPKAQDHLQRELDAVYLSTPPQWREIRYMTFLDAVIREASRLSPAVGLMLEREVPPGGFQLADGRYLPGGTNVGINPAVVTRDADVFGDCADSFSPERWMRRNHETLGAYHRRRRRMEDVTDLMFGAGTRTCMGKHLAKVEMYKLTAALYKSFHINLGDVEHEWKPFNAWFMYQTDMPMTIRRRQGN</sequence>
<dbReference type="InterPro" id="IPR001128">
    <property type="entry name" value="Cyt_P450"/>
</dbReference>
<keyword evidence="3 5" id="KW-0479">Metal-binding</keyword>
<name>A0A168FA77_9HYPO</name>
<comment type="cofactor">
    <cofactor evidence="1 5">
        <name>heme</name>
        <dbReference type="ChEBI" id="CHEBI:30413"/>
    </cofactor>
</comment>
<dbReference type="Proteomes" id="UP000078544">
    <property type="component" value="Unassembled WGS sequence"/>
</dbReference>
<dbReference type="SUPFAM" id="SSF48264">
    <property type="entry name" value="Cytochrome P450"/>
    <property type="match status" value="1"/>
</dbReference>
<protein>
    <submittedName>
        <fullName evidence="8">Cytochrome P450</fullName>
    </submittedName>
</protein>
<dbReference type="STRING" id="1081109.A0A168FA77"/>
<keyword evidence="4 5" id="KW-0408">Iron</keyword>
<dbReference type="InterPro" id="IPR017972">
    <property type="entry name" value="Cyt_P450_CS"/>
</dbReference>
<dbReference type="PRINTS" id="PR00385">
    <property type="entry name" value="P450"/>
</dbReference>
<dbReference type="InterPro" id="IPR002401">
    <property type="entry name" value="Cyt_P450_E_grp-I"/>
</dbReference>
<dbReference type="InterPro" id="IPR050121">
    <property type="entry name" value="Cytochrome_P450_monoxygenase"/>
</dbReference>
<keyword evidence="6" id="KW-0560">Oxidoreductase</keyword>
<dbReference type="InterPro" id="IPR036396">
    <property type="entry name" value="Cyt_P450_sf"/>
</dbReference>
<comment type="similarity">
    <text evidence="6">Belongs to the cytochrome P450 family.</text>
</comment>
<keyword evidence="9" id="KW-1185">Reference proteome</keyword>
<keyword evidence="6" id="KW-0503">Monooxygenase</keyword>
<keyword evidence="7" id="KW-0472">Membrane</keyword>
<dbReference type="PANTHER" id="PTHR24305:SF180">
    <property type="entry name" value="P450, PUTATIVE (EUROFUNG)-RELATED"/>
    <property type="match status" value="1"/>
</dbReference>
<dbReference type="Gene3D" id="1.10.630.10">
    <property type="entry name" value="Cytochrome P450"/>
    <property type="match status" value="1"/>
</dbReference>
<evidence type="ECO:0000256" key="7">
    <source>
        <dbReference type="SAM" id="Phobius"/>
    </source>
</evidence>
<feature type="transmembrane region" description="Helical" evidence="7">
    <location>
        <begin position="20"/>
        <end position="44"/>
    </location>
</feature>
<dbReference type="PROSITE" id="PS00086">
    <property type="entry name" value="CYTOCHROME_P450"/>
    <property type="match status" value="1"/>
</dbReference>
<evidence type="ECO:0000256" key="5">
    <source>
        <dbReference type="PIRSR" id="PIRSR602401-1"/>
    </source>
</evidence>